<dbReference type="AlphaFoldDB" id="A0A369J8Y7"/>
<organism evidence="1 2">
    <name type="scientific">Hypsizygus marmoreus</name>
    <name type="common">White beech mushroom</name>
    <name type="synonym">Agaricus marmoreus</name>
    <dbReference type="NCBI Taxonomy" id="39966"/>
    <lineage>
        <taxon>Eukaryota</taxon>
        <taxon>Fungi</taxon>
        <taxon>Dikarya</taxon>
        <taxon>Basidiomycota</taxon>
        <taxon>Agaricomycotina</taxon>
        <taxon>Agaricomycetes</taxon>
        <taxon>Agaricomycetidae</taxon>
        <taxon>Agaricales</taxon>
        <taxon>Tricholomatineae</taxon>
        <taxon>Lyophyllaceae</taxon>
        <taxon>Hypsizygus</taxon>
    </lineage>
</organism>
<proteinExistence type="predicted"/>
<gene>
    <name evidence="1" type="ORF">Hypma_001210</name>
</gene>
<accession>A0A369J8Y7</accession>
<dbReference type="EMBL" id="LUEZ02000110">
    <property type="protein sequence ID" value="RDB17660.1"/>
    <property type="molecule type" value="Genomic_DNA"/>
</dbReference>
<name>A0A369J8Y7_HYPMA</name>
<comment type="caution">
    <text evidence="1">The sequence shown here is derived from an EMBL/GenBank/DDBJ whole genome shotgun (WGS) entry which is preliminary data.</text>
</comment>
<keyword evidence="2" id="KW-1185">Reference proteome</keyword>
<dbReference type="OrthoDB" id="1600564at2759"/>
<evidence type="ECO:0000313" key="1">
    <source>
        <dbReference type="EMBL" id="RDB17660.1"/>
    </source>
</evidence>
<evidence type="ECO:0000313" key="2">
    <source>
        <dbReference type="Proteomes" id="UP000076154"/>
    </source>
</evidence>
<dbReference type="Proteomes" id="UP000076154">
    <property type="component" value="Unassembled WGS sequence"/>
</dbReference>
<sequence>MGVFQYSFSARAASDFPILANISSPLTLAIQPACGMLNASHAIEFNTGINLSATRTIVAFGGSWTSNGANGTVPVPPIMSPPSPSADSRVISNGRVSNGFVWVEDLANTLSAKILIRVGWCDRRQFFMEHHDAPQQNGASQRTDFVAETRLFLLQGKYLDSLVPSQMLYTVAFGIK</sequence>
<reference evidence="1" key="1">
    <citation type="submission" date="2018-04" db="EMBL/GenBank/DDBJ databases">
        <title>Whole genome sequencing of Hypsizygus marmoreus.</title>
        <authorList>
            <person name="Choi I.-G."/>
            <person name="Min B."/>
            <person name="Kim J.-G."/>
            <person name="Kim S."/>
            <person name="Oh Y.-L."/>
            <person name="Kong W.-S."/>
            <person name="Park H."/>
            <person name="Jeong J."/>
            <person name="Song E.-S."/>
        </authorList>
    </citation>
    <scope>NUCLEOTIDE SEQUENCE [LARGE SCALE GENOMIC DNA]</scope>
    <source>
        <strain evidence="1">51987-8</strain>
    </source>
</reference>
<protein>
    <submittedName>
        <fullName evidence="1">Uncharacterized protein</fullName>
    </submittedName>
</protein>
<dbReference type="InParanoid" id="A0A369J8Y7"/>